<protein>
    <submittedName>
        <fullName evidence="2">Metallopeptidase</fullName>
    </submittedName>
</protein>
<name>A0AAP8PQA5_9STAP</name>
<dbReference type="GeneID" id="64982620"/>
<dbReference type="AlphaFoldDB" id="A0AAP8PQA5"/>
<evidence type="ECO:0000313" key="2">
    <source>
        <dbReference type="EMBL" id="PNZ68668.1"/>
    </source>
</evidence>
<gene>
    <name evidence="2" type="ORF">CD158_02905</name>
</gene>
<dbReference type="RefSeq" id="WP_059106496.1">
    <property type="nucleotide sequence ID" value="NZ_AP024589.1"/>
</dbReference>
<dbReference type="EMBL" id="PPQW01000011">
    <property type="protein sequence ID" value="PNZ68668.1"/>
    <property type="molecule type" value="Genomic_DNA"/>
</dbReference>
<feature type="domain" description="DUF2268" evidence="1">
    <location>
        <begin position="87"/>
        <end position="293"/>
    </location>
</feature>
<dbReference type="Pfam" id="PF10026">
    <property type="entry name" value="DUF2268"/>
    <property type="match status" value="1"/>
</dbReference>
<dbReference type="InterPro" id="IPR018728">
    <property type="entry name" value="DUF2268"/>
</dbReference>
<comment type="caution">
    <text evidence="2">The sequence shown here is derived from an EMBL/GenBank/DDBJ whole genome shotgun (WGS) entry which is preliminary data.</text>
</comment>
<evidence type="ECO:0000313" key="3">
    <source>
        <dbReference type="Proteomes" id="UP000242470"/>
    </source>
</evidence>
<accession>A0AAP8PQA5</accession>
<dbReference type="Proteomes" id="UP000242470">
    <property type="component" value="Unassembled WGS sequence"/>
</dbReference>
<proteinExistence type="predicted"/>
<evidence type="ECO:0000259" key="1">
    <source>
        <dbReference type="Pfam" id="PF10026"/>
    </source>
</evidence>
<sequence length="302" mass="34161">MSQFNIIHSNDVYQTIIHDLDTPEEKNAYLKSKLLEPFKEKFEIQHIPFDQPINGFDVISFYNSMHIAADALNSSHLPVVEQFNDSFWEKCENGMQDAIDYFENHDVHPTVETYTFSAFLGDAQKPAMSLNNNYSGDGGIPGYLFISLVPNDYTLARVKSAVAHEMNHNIRYQFVQWDGGSLAELIVSDGLAENFVETLYGSDVVGPWAKNVDEATLKQKVKPIIKEHLDINNLFEAMPYLYGDDMTVQSGGRPVGLPHAAGYTCGYYLVKYFLEHTQTPIHEATQLSASDILSQVEDFWND</sequence>
<organism evidence="2 3">
    <name type="scientific">Staphylococcus auricularis</name>
    <dbReference type="NCBI Taxonomy" id="29379"/>
    <lineage>
        <taxon>Bacteria</taxon>
        <taxon>Bacillati</taxon>
        <taxon>Bacillota</taxon>
        <taxon>Bacilli</taxon>
        <taxon>Bacillales</taxon>
        <taxon>Staphylococcaceae</taxon>
        <taxon>Staphylococcus</taxon>
    </lineage>
</organism>
<reference evidence="2 3" key="1">
    <citation type="submission" date="2017-08" db="EMBL/GenBank/DDBJ databases">
        <title>Draft genome sequences of 64 type strains of genus Staph aureus.</title>
        <authorList>
            <person name="Cole K."/>
            <person name="Golubchik T."/>
            <person name="Russell J."/>
            <person name="Foster D."/>
            <person name="Llewelyn M."/>
            <person name="Wilson D."/>
            <person name="Crook D."/>
            <person name="Paul J."/>
        </authorList>
    </citation>
    <scope>NUCLEOTIDE SEQUENCE [LARGE SCALE GENOMIC DNA]</scope>
    <source>
        <strain evidence="2 3">NCTC 12101</strain>
    </source>
</reference>